<proteinExistence type="predicted"/>
<evidence type="ECO:0000313" key="1">
    <source>
        <dbReference type="EMBL" id="KKN40350.1"/>
    </source>
</evidence>
<dbReference type="AlphaFoldDB" id="A0A0F9Q8R9"/>
<accession>A0A0F9Q8R9</accession>
<protein>
    <submittedName>
        <fullName evidence="1">Uncharacterized protein</fullName>
    </submittedName>
</protein>
<gene>
    <name evidence="1" type="ORF">LCGC14_0734020</name>
</gene>
<dbReference type="EMBL" id="LAZR01001710">
    <property type="protein sequence ID" value="KKN40350.1"/>
    <property type="molecule type" value="Genomic_DNA"/>
</dbReference>
<name>A0A0F9Q8R9_9ZZZZ</name>
<reference evidence="1" key="1">
    <citation type="journal article" date="2015" name="Nature">
        <title>Complex archaea that bridge the gap between prokaryotes and eukaryotes.</title>
        <authorList>
            <person name="Spang A."/>
            <person name="Saw J.H."/>
            <person name="Jorgensen S.L."/>
            <person name="Zaremba-Niedzwiedzka K."/>
            <person name="Martijn J."/>
            <person name="Lind A.E."/>
            <person name="van Eijk R."/>
            <person name="Schleper C."/>
            <person name="Guy L."/>
            <person name="Ettema T.J."/>
        </authorList>
    </citation>
    <scope>NUCLEOTIDE SEQUENCE</scope>
</reference>
<organism evidence="1">
    <name type="scientific">marine sediment metagenome</name>
    <dbReference type="NCBI Taxonomy" id="412755"/>
    <lineage>
        <taxon>unclassified sequences</taxon>
        <taxon>metagenomes</taxon>
        <taxon>ecological metagenomes</taxon>
    </lineage>
</organism>
<sequence length="68" mass="7563">MNDQKPDTLTVQRIRESTRAKLICLAEEEDRSPVVVLDRLINAALRAHGINTETLKPNQPPRAATTKG</sequence>
<comment type="caution">
    <text evidence="1">The sequence shown here is derived from an EMBL/GenBank/DDBJ whole genome shotgun (WGS) entry which is preliminary data.</text>
</comment>